<dbReference type="GO" id="GO:0016768">
    <property type="term" value="F:spermine synthase activity"/>
    <property type="evidence" value="ECO:0007669"/>
    <property type="project" value="InterPro"/>
</dbReference>
<dbReference type="Gene3D" id="2.30.140.10">
    <property type="entry name" value="Spermidine synthase, tetramerisation domain"/>
    <property type="match status" value="1"/>
</dbReference>
<keyword evidence="4" id="KW-0210">Decarboxylase</keyword>
<dbReference type="PANTHER" id="PTHR46315">
    <property type="entry name" value="SPERMINE SYNTHASE"/>
    <property type="match status" value="1"/>
</dbReference>
<dbReference type="InterPro" id="IPR029063">
    <property type="entry name" value="SAM-dependent_MTases_sf"/>
</dbReference>
<keyword evidence="8" id="KW-0865">Zymogen</keyword>
<dbReference type="SUPFAM" id="SSF53335">
    <property type="entry name" value="S-adenosyl-L-methionine-dependent methyltransferases"/>
    <property type="match status" value="1"/>
</dbReference>
<dbReference type="AlphaFoldDB" id="A0A7C3UP19"/>
<evidence type="ECO:0000256" key="8">
    <source>
        <dbReference type="ARBA" id="ARBA00023145"/>
    </source>
</evidence>
<dbReference type="PANTHER" id="PTHR46315:SF1">
    <property type="entry name" value="SPERMINE SYNTHASE"/>
    <property type="match status" value="1"/>
</dbReference>
<keyword evidence="7 12" id="KW-0620">Polyamine biosynthesis</keyword>
<name>A0A7C3UP19_UNCW3</name>
<gene>
    <name evidence="14" type="ORF">ENX07_01660</name>
</gene>
<organism evidence="14">
    <name type="scientific">candidate division WOR-3 bacterium</name>
    <dbReference type="NCBI Taxonomy" id="2052148"/>
    <lineage>
        <taxon>Bacteria</taxon>
        <taxon>Bacteria division WOR-3</taxon>
    </lineage>
</organism>
<dbReference type="GO" id="GO:0004014">
    <property type="term" value="F:adenosylmethionine decarboxylase activity"/>
    <property type="evidence" value="ECO:0007669"/>
    <property type="project" value="InterPro"/>
</dbReference>
<keyword evidence="10" id="KW-0704">Schiff base</keyword>
<dbReference type="Pfam" id="PF17284">
    <property type="entry name" value="Spermine_synt_N"/>
    <property type="match status" value="1"/>
</dbReference>
<evidence type="ECO:0000256" key="10">
    <source>
        <dbReference type="ARBA" id="ARBA00023270"/>
    </source>
</evidence>
<evidence type="ECO:0000256" key="9">
    <source>
        <dbReference type="ARBA" id="ARBA00023239"/>
    </source>
</evidence>
<evidence type="ECO:0000256" key="12">
    <source>
        <dbReference type="PROSITE-ProRule" id="PRU00354"/>
    </source>
</evidence>
<evidence type="ECO:0000256" key="6">
    <source>
        <dbReference type="ARBA" id="ARBA00023066"/>
    </source>
</evidence>
<evidence type="ECO:0000256" key="4">
    <source>
        <dbReference type="ARBA" id="ARBA00022793"/>
    </source>
</evidence>
<accession>A0A7C3UP19</accession>
<proteinExistence type="inferred from homology"/>
<evidence type="ECO:0000259" key="13">
    <source>
        <dbReference type="PROSITE" id="PS51006"/>
    </source>
</evidence>
<dbReference type="InterPro" id="IPR016067">
    <property type="entry name" value="S-AdoMet_deCO2ase_core"/>
</dbReference>
<evidence type="ECO:0000256" key="5">
    <source>
        <dbReference type="ARBA" id="ARBA00022813"/>
    </source>
</evidence>
<dbReference type="Pfam" id="PF02675">
    <property type="entry name" value="AdoMet_dc"/>
    <property type="match status" value="1"/>
</dbReference>
<dbReference type="Pfam" id="PF01564">
    <property type="entry name" value="Spermine_synth"/>
    <property type="match status" value="1"/>
</dbReference>
<keyword evidence="5" id="KW-0068">Autocatalytic cleavage</keyword>
<dbReference type="EMBL" id="DTMQ01000011">
    <property type="protein sequence ID" value="HGE98764.1"/>
    <property type="molecule type" value="Genomic_DNA"/>
</dbReference>
<comment type="caution">
    <text evidence="14">The sequence shown here is derived from an EMBL/GenBank/DDBJ whole genome shotgun (WGS) entry which is preliminary data.</text>
</comment>
<keyword evidence="11" id="KW-0670">Pyruvate</keyword>
<evidence type="ECO:0000256" key="11">
    <source>
        <dbReference type="ARBA" id="ARBA00023317"/>
    </source>
</evidence>
<evidence type="ECO:0000256" key="2">
    <source>
        <dbReference type="ARBA" id="ARBA00007867"/>
    </source>
</evidence>
<dbReference type="InterPro" id="IPR035246">
    <property type="entry name" value="Spermidine_synt_N"/>
</dbReference>
<dbReference type="GO" id="GO:0006597">
    <property type="term" value="P:spermine biosynthetic process"/>
    <property type="evidence" value="ECO:0007669"/>
    <property type="project" value="InterPro"/>
</dbReference>
<dbReference type="SUPFAM" id="SSF56276">
    <property type="entry name" value="S-adenosylmethionine decarboxylase"/>
    <property type="match status" value="1"/>
</dbReference>
<comment type="caution">
    <text evidence="12">Lacks conserved residue(s) required for the propagation of feature annotation.</text>
</comment>
<dbReference type="Gene3D" id="3.60.90.10">
    <property type="entry name" value="S-adenosylmethionine decarboxylase"/>
    <property type="match status" value="1"/>
</dbReference>
<dbReference type="InterPro" id="IPR030374">
    <property type="entry name" value="PABS"/>
</dbReference>
<reference evidence="14" key="1">
    <citation type="journal article" date="2020" name="mSystems">
        <title>Genome- and Community-Level Interaction Insights into Carbon Utilization and Element Cycling Functions of Hydrothermarchaeota in Hydrothermal Sediment.</title>
        <authorList>
            <person name="Zhou Z."/>
            <person name="Liu Y."/>
            <person name="Xu W."/>
            <person name="Pan J."/>
            <person name="Luo Z.H."/>
            <person name="Li M."/>
        </authorList>
    </citation>
    <scope>NUCLEOTIDE SEQUENCE [LARGE SCALE GENOMIC DNA]</scope>
    <source>
        <strain evidence="14">SpSt-906</strain>
    </source>
</reference>
<keyword evidence="9" id="KW-0456">Lyase</keyword>
<keyword evidence="6" id="KW-0745">Spermidine biosynthesis</keyword>
<protein>
    <recommendedName>
        <fullName evidence="13">PABS domain-containing protein</fullName>
    </recommendedName>
</protein>
<evidence type="ECO:0000256" key="7">
    <source>
        <dbReference type="ARBA" id="ARBA00023115"/>
    </source>
</evidence>
<evidence type="ECO:0000313" key="14">
    <source>
        <dbReference type="EMBL" id="HGE98764.1"/>
    </source>
</evidence>
<evidence type="ECO:0000256" key="1">
    <source>
        <dbReference type="ARBA" id="ARBA00001928"/>
    </source>
</evidence>
<keyword evidence="3 12" id="KW-0808">Transferase</keyword>
<feature type="domain" description="PABS" evidence="13">
    <location>
        <begin position="117"/>
        <end position="177"/>
    </location>
</feature>
<dbReference type="PROSITE" id="PS51006">
    <property type="entry name" value="PABS_2"/>
    <property type="match status" value="1"/>
</dbReference>
<evidence type="ECO:0000256" key="3">
    <source>
        <dbReference type="ARBA" id="ARBA00022679"/>
    </source>
</evidence>
<dbReference type="InterPro" id="IPR037163">
    <property type="entry name" value="Spermidine_synt_N_sf"/>
</dbReference>
<dbReference type="InterPro" id="IPR003826">
    <property type="entry name" value="AdoMetDC_fam_prok"/>
</dbReference>
<comment type="similarity">
    <text evidence="2">Belongs to the spermidine/spermine synthase family.</text>
</comment>
<dbReference type="InterPro" id="IPR015576">
    <property type="entry name" value="Spermine_synthase_animal"/>
</dbReference>
<sequence>MMKEQVVAELSGCEPSIVGDKEKIIKVFREALVGFSVEEIFVKEFSPYGLTVVAVLGTSHAVMHTYPELGKVLLDIFVCGELPPSLFVGRFVQEVCPKHVVSLALNREEGITVKSDDTFEVKVLPGLKVSYQPYKVLYSNRSQFQQIDVIEHKTFGKMLFLDGSVQLAESDISQYNEELLRYFSPKKKCVIFGGGDGFLADDLIKLGVVPIVYEIDKEVADVCRTFFGKGNAVKADWRYQDCLKVEPDELEESVLFLDLTDIPIGSETRIFLFQLLDKIGKVKDIEVIAYAGNILDKTFRVLIDELRRRGFETMSWERFIPSYLTICVFVKAWR</sequence>
<dbReference type="Gene3D" id="3.40.50.150">
    <property type="entry name" value="Vaccinia Virus protein VP39"/>
    <property type="match status" value="1"/>
</dbReference>
<comment type="cofactor">
    <cofactor evidence="1">
        <name>pyruvate</name>
        <dbReference type="ChEBI" id="CHEBI:15361"/>
    </cofactor>
</comment>
<dbReference type="GO" id="GO:0008295">
    <property type="term" value="P:spermidine biosynthetic process"/>
    <property type="evidence" value="ECO:0007669"/>
    <property type="project" value="UniProtKB-KW"/>
</dbReference>